<dbReference type="InterPro" id="IPR031304">
    <property type="entry name" value="SLT_2"/>
</dbReference>
<organism evidence="3 4">
    <name type="scientific">Photobacterium halotolerans</name>
    <dbReference type="NCBI Taxonomy" id="265726"/>
    <lineage>
        <taxon>Bacteria</taxon>
        <taxon>Pseudomonadati</taxon>
        <taxon>Pseudomonadota</taxon>
        <taxon>Gammaproteobacteria</taxon>
        <taxon>Vibrionales</taxon>
        <taxon>Vibrionaceae</taxon>
        <taxon>Photobacterium</taxon>
    </lineage>
</organism>
<evidence type="ECO:0000313" key="3">
    <source>
        <dbReference type="EMBL" id="KKC98009.1"/>
    </source>
</evidence>
<accession>A0A0F5V902</accession>
<evidence type="ECO:0000256" key="1">
    <source>
        <dbReference type="SAM" id="SignalP"/>
    </source>
</evidence>
<dbReference type="RefSeq" id="WP_046222512.1">
    <property type="nucleotide sequence ID" value="NZ_JWYV01000029.1"/>
</dbReference>
<proteinExistence type="predicted"/>
<protein>
    <submittedName>
        <fullName evidence="3">Lytic transglycosylase</fullName>
    </submittedName>
</protein>
<dbReference type="InterPro" id="IPR043426">
    <property type="entry name" value="MltB-like"/>
</dbReference>
<dbReference type="PANTHER" id="PTHR30163:SF8">
    <property type="entry name" value="LYTIC MUREIN TRANSGLYCOSYLASE"/>
    <property type="match status" value="1"/>
</dbReference>
<dbReference type="Pfam" id="PF13406">
    <property type="entry name" value="SLT_2"/>
    <property type="match status" value="1"/>
</dbReference>
<evidence type="ECO:0000313" key="4">
    <source>
        <dbReference type="Proteomes" id="UP000033633"/>
    </source>
</evidence>
<name>A0A0F5V902_9GAMM</name>
<comment type="caution">
    <text evidence="3">The sequence shown here is derived from an EMBL/GenBank/DDBJ whole genome shotgun (WGS) entry which is preliminary data.</text>
</comment>
<keyword evidence="1" id="KW-0732">Signal</keyword>
<feature type="signal peptide" evidence="1">
    <location>
        <begin position="1"/>
        <end position="23"/>
    </location>
</feature>
<dbReference type="Gene3D" id="1.10.530.10">
    <property type="match status" value="1"/>
</dbReference>
<dbReference type="OrthoDB" id="9772911at2"/>
<feature type="domain" description="Transglycosylase SLT" evidence="2">
    <location>
        <begin position="26"/>
        <end position="320"/>
    </location>
</feature>
<feature type="chain" id="PRO_5002496160" evidence="1">
    <location>
        <begin position="24"/>
        <end position="323"/>
    </location>
</feature>
<evidence type="ECO:0000259" key="2">
    <source>
        <dbReference type="Pfam" id="PF13406"/>
    </source>
</evidence>
<dbReference type="EMBL" id="JWYV01000029">
    <property type="protein sequence ID" value="KKC98009.1"/>
    <property type="molecule type" value="Genomic_DNA"/>
</dbReference>
<dbReference type="PATRIC" id="fig|265726.11.peg.2983"/>
<dbReference type="PANTHER" id="PTHR30163">
    <property type="entry name" value="MEMBRANE-BOUND LYTIC MUREIN TRANSGLYCOSYLASE B"/>
    <property type="match status" value="1"/>
</dbReference>
<dbReference type="InterPro" id="IPR023346">
    <property type="entry name" value="Lysozyme-like_dom_sf"/>
</dbReference>
<dbReference type="AlphaFoldDB" id="A0A0F5V902"/>
<dbReference type="GO" id="GO:0009253">
    <property type="term" value="P:peptidoglycan catabolic process"/>
    <property type="evidence" value="ECO:0007669"/>
    <property type="project" value="TreeGrafter"/>
</dbReference>
<dbReference type="STRING" id="265726.KY46_20870"/>
<reference evidence="3 4" key="1">
    <citation type="submission" date="2014-12" db="EMBL/GenBank/DDBJ databases">
        <title>Mercury Reductase activity and rhizosphere competence traits in the genome of root associated Photobacterium halotolerans MELD1.</title>
        <authorList>
            <person name="Mathew D.C."/>
            <person name="Huang C.-C."/>
        </authorList>
    </citation>
    <scope>NUCLEOTIDE SEQUENCE [LARGE SCALE GENOMIC DNA]</scope>
    <source>
        <strain evidence="3 4">MELD1</strain>
    </source>
</reference>
<dbReference type="NCBIfam" id="TIGR02283">
    <property type="entry name" value="MltB_2"/>
    <property type="match status" value="1"/>
</dbReference>
<dbReference type="GO" id="GO:0008933">
    <property type="term" value="F:peptidoglycan lytic transglycosylase activity"/>
    <property type="evidence" value="ECO:0007669"/>
    <property type="project" value="TreeGrafter"/>
</dbReference>
<sequence>MRKQWVAVFVSLGLGLASPIVSADESFDNYVSGLKQEAREKGIDDAILESAFADVKFIERAVKADKNQPEKKLTLDEYLPRAVPQWKIEQANQYYQQHKQTLDRIGREYGVQPRFIVALWGVESNFGRLTGSYNVIEALTTLAYEGRREAFFREQVMAALTILHQGHITAADMKGSWAGAMGQPQFMPTSYLTFAVDGNGDDKVDIWKTEDDVFASAANYLKKSGWDDQYTWGRQVRLPEGLGDNLKGVESQKMKTLSEWQQLGVRRLNGAALPKVDVNAWLVQPDDNHGRAYLVYGNYQTLLKWNRSHYFALAVSTLADSIR</sequence>
<dbReference type="InterPro" id="IPR011970">
    <property type="entry name" value="MltB_2"/>
</dbReference>
<dbReference type="Gene3D" id="1.10.8.350">
    <property type="entry name" value="Bacterial muramidase"/>
    <property type="match status" value="1"/>
</dbReference>
<gene>
    <name evidence="3" type="ORF">KY46_20870</name>
</gene>
<dbReference type="Proteomes" id="UP000033633">
    <property type="component" value="Unassembled WGS sequence"/>
</dbReference>
<keyword evidence="4" id="KW-1185">Reference proteome</keyword>
<dbReference type="FunFam" id="1.10.8.350:FF:000001">
    <property type="entry name" value="Lytic murein transglycosylase B"/>
    <property type="match status" value="1"/>
</dbReference>
<dbReference type="SUPFAM" id="SSF53955">
    <property type="entry name" value="Lysozyme-like"/>
    <property type="match status" value="1"/>
</dbReference>
<dbReference type="CDD" id="cd13399">
    <property type="entry name" value="Slt35-like"/>
    <property type="match status" value="1"/>
</dbReference>